<dbReference type="RefSeq" id="WP_155478274.1">
    <property type="nucleotide sequence ID" value="NZ_WNKV01000001.1"/>
</dbReference>
<evidence type="ECO:0000313" key="3">
    <source>
        <dbReference type="EMBL" id="MTW14761.1"/>
    </source>
</evidence>
<dbReference type="InterPro" id="IPR029058">
    <property type="entry name" value="AB_hydrolase_fold"/>
</dbReference>
<proteinExistence type="predicted"/>
<feature type="chain" id="PRO_5040995332" evidence="1">
    <location>
        <begin position="26"/>
        <end position="389"/>
    </location>
</feature>
<name>A0A9X5AQ87_9BRAD</name>
<keyword evidence="1" id="KW-0732">Signal</keyword>
<evidence type="ECO:0000256" key="1">
    <source>
        <dbReference type="SAM" id="SignalP"/>
    </source>
</evidence>
<accession>A0A9X5AQ87</accession>
<evidence type="ECO:0000259" key="2">
    <source>
        <dbReference type="Pfam" id="PF06850"/>
    </source>
</evidence>
<dbReference type="GO" id="GO:0016787">
    <property type="term" value="F:hydrolase activity"/>
    <property type="evidence" value="ECO:0007669"/>
    <property type="project" value="UniProtKB-KW"/>
</dbReference>
<feature type="domain" description="PHB de-polymerase C-terminal" evidence="2">
    <location>
        <begin position="258"/>
        <end position="378"/>
    </location>
</feature>
<keyword evidence="3" id="KW-0378">Hydrolase</keyword>
<dbReference type="PANTHER" id="PTHR36837">
    <property type="entry name" value="POLY(3-HYDROXYALKANOATE) POLYMERASE SUBUNIT PHAC"/>
    <property type="match status" value="1"/>
</dbReference>
<dbReference type="EMBL" id="WNKV01000001">
    <property type="protein sequence ID" value="MTW14761.1"/>
    <property type="molecule type" value="Genomic_DNA"/>
</dbReference>
<dbReference type="InterPro" id="IPR009656">
    <property type="entry name" value="PHB_depo_C"/>
</dbReference>
<organism evidence="3 4">
    <name type="scientific">Rhodoplanes serenus</name>
    <dbReference type="NCBI Taxonomy" id="200615"/>
    <lineage>
        <taxon>Bacteria</taxon>
        <taxon>Pseudomonadati</taxon>
        <taxon>Pseudomonadota</taxon>
        <taxon>Alphaproteobacteria</taxon>
        <taxon>Hyphomicrobiales</taxon>
        <taxon>Nitrobacteraceae</taxon>
        <taxon>Rhodoplanes</taxon>
    </lineage>
</organism>
<comment type="caution">
    <text evidence="3">The sequence shown here is derived from an EMBL/GenBank/DDBJ whole genome shotgun (WGS) entry which is preliminary data.</text>
</comment>
<dbReference type="Pfam" id="PF06850">
    <property type="entry name" value="PHB_depo_C"/>
    <property type="match status" value="1"/>
</dbReference>
<dbReference type="Gene3D" id="3.40.50.1820">
    <property type="entry name" value="alpha/beta hydrolase"/>
    <property type="match status" value="1"/>
</dbReference>
<sequence length="389" mass="41534">MAGPSFPSALLWPMLAAVSASEATAAFLHEIARRTATEEALRPPLVRPDWASDNRVVLELPTLLLRDFSIPRRNECGGPADDRAVPAPPTLICAPYALHGATVADFAPGHSLVEALLAAGRTRLHLVEWRSATPTMRDVGIDTLLADLNVAVDTFDEPVDLVGICQGGWMALLYAARFPGKVRRLVIGGAPLDIAAGDSGLSRLAGTTPLSGFADLLRLGDGVLLGQLMLGLWGPAPTSPAAIRRELQLAEADGGPRDAADAALMQRFRDWYDWTVDLPGTYYLQTVQWIYKENRLARSAFTALGRRIDLSTLRLPVLLLAGSDDALVAPAQVLGVVDRLGTPPEDRAAVVAPSTHLGLFMGREILAEIWPGIVAWLDRPVAAPALAPA</sequence>
<protein>
    <submittedName>
        <fullName evidence="3">Alpha/beta fold hydrolase</fullName>
    </submittedName>
</protein>
<dbReference type="AlphaFoldDB" id="A0A9X5AQ87"/>
<dbReference type="InterPro" id="IPR051321">
    <property type="entry name" value="PHA/PHB_synthase"/>
</dbReference>
<dbReference type="SUPFAM" id="SSF53474">
    <property type="entry name" value="alpha/beta-Hydrolases"/>
    <property type="match status" value="1"/>
</dbReference>
<feature type="signal peptide" evidence="1">
    <location>
        <begin position="1"/>
        <end position="25"/>
    </location>
</feature>
<evidence type="ECO:0000313" key="4">
    <source>
        <dbReference type="Proteomes" id="UP000438991"/>
    </source>
</evidence>
<reference evidence="3 4" key="1">
    <citation type="submission" date="2019-11" db="EMBL/GenBank/DDBJ databases">
        <title>Whole-genome sequence of Rhodoplanes serenus DSM 18633, type strain.</title>
        <authorList>
            <person name="Kyndt J.A."/>
            <person name="Meyer T.E."/>
        </authorList>
    </citation>
    <scope>NUCLEOTIDE SEQUENCE [LARGE SCALE GENOMIC DNA]</scope>
    <source>
        <strain evidence="3 4">DSM 18633</strain>
    </source>
</reference>
<gene>
    <name evidence="3" type="ORF">GJ689_00835</name>
</gene>
<dbReference type="PANTHER" id="PTHR36837:SF2">
    <property type="entry name" value="POLY(3-HYDROXYALKANOATE) POLYMERASE SUBUNIT PHAC"/>
    <property type="match status" value="1"/>
</dbReference>
<dbReference type="Proteomes" id="UP000438991">
    <property type="component" value="Unassembled WGS sequence"/>
</dbReference>